<dbReference type="InterPro" id="IPR010181">
    <property type="entry name" value="CGCAxxGCC_motif"/>
</dbReference>
<sequence length="151" mass="15933">MLDDTGLKMMELGGKGYCCSQIMVMLALDEMGRDNPDLIRAASGLCNGLGDCSGVCGVYTGAAVLLGLYGGKGEDMEEPADVLPLMLEELRDWFVDATTHYGGTACKDILDGQCGQPDTTRCGGLVAATYARIREILVDNGLDPSEGRSLS</sequence>
<dbReference type="EMBL" id="AP026709">
    <property type="protein sequence ID" value="BDQ36999.1"/>
    <property type="molecule type" value="Genomic_DNA"/>
</dbReference>
<proteinExistence type="predicted"/>
<organism evidence="1 2">
    <name type="scientific">Pseudodesulfovibrio nedwellii</name>
    <dbReference type="NCBI Taxonomy" id="2973072"/>
    <lineage>
        <taxon>Bacteria</taxon>
        <taxon>Pseudomonadati</taxon>
        <taxon>Thermodesulfobacteriota</taxon>
        <taxon>Desulfovibrionia</taxon>
        <taxon>Desulfovibrionales</taxon>
        <taxon>Desulfovibrionaceae</taxon>
    </lineage>
</organism>
<evidence type="ECO:0008006" key="3">
    <source>
        <dbReference type="Google" id="ProtNLM"/>
    </source>
</evidence>
<protein>
    <recommendedName>
        <fullName evidence="3">C_GCAxxG_C_C family protein</fullName>
    </recommendedName>
</protein>
<dbReference type="RefSeq" id="WP_281762868.1">
    <property type="nucleotide sequence ID" value="NZ_AP026709.1"/>
</dbReference>
<evidence type="ECO:0000313" key="1">
    <source>
        <dbReference type="EMBL" id="BDQ36999.1"/>
    </source>
</evidence>
<reference evidence="1 2" key="1">
    <citation type="submission" date="2022-08" db="EMBL/GenBank/DDBJ databases">
        <title>Genome Sequence of the sulphate-reducing bacterium, Pseudodesulfovibrio sp. SYK.</title>
        <authorList>
            <person name="Kondo R."/>
            <person name="Kataoka T."/>
        </authorList>
    </citation>
    <scope>NUCLEOTIDE SEQUENCE [LARGE SCALE GENOMIC DNA]</scope>
    <source>
        <strain evidence="1 2">SYK</strain>
    </source>
</reference>
<evidence type="ECO:0000313" key="2">
    <source>
        <dbReference type="Proteomes" id="UP001317742"/>
    </source>
</evidence>
<keyword evidence="2" id="KW-1185">Reference proteome</keyword>
<gene>
    <name evidence="1" type="ORF">SYK_13590</name>
</gene>
<accession>A0ABM8AZX4</accession>
<dbReference type="NCBIfam" id="NF045669">
    <property type="entry name" value="DVU1555_fam_CGA"/>
    <property type="match status" value="1"/>
</dbReference>
<dbReference type="Pfam" id="PF09719">
    <property type="entry name" value="C_GCAxxG_C_C"/>
    <property type="match status" value="1"/>
</dbReference>
<name>A0ABM8AZX4_9BACT</name>
<dbReference type="Proteomes" id="UP001317742">
    <property type="component" value="Chromosome"/>
</dbReference>